<dbReference type="GO" id="GO:0003677">
    <property type="term" value="F:DNA binding"/>
    <property type="evidence" value="ECO:0007669"/>
    <property type="project" value="UniProtKB-KW"/>
</dbReference>
<feature type="region of interest" description="Disordered" evidence="3">
    <location>
        <begin position="1"/>
        <end position="27"/>
    </location>
</feature>
<dbReference type="RefSeq" id="WP_270690352.1">
    <property type="nucleotide sequence ID" value="NZ_JAQFWQ010000146.1"/>
</dbReference>
<keyword evidence="1 2" id="KW-0238">DNA-binding</keyword>
<protein>
    <submittedName>
        <fullName evidence="4">Single-stranded DNA-binding protein</fullName>
    </submittedName>
</protein>
<proteinExistence type="predicted"/>
<name>A0ABT4UCY4_9ACTN</name>
<evidence type="ECO:0000256" key="1">
    <source>
        <dbReference type="ARBA" id="ARBA00023125"/>
    </source>
</evidence>
<dbReference type="PROSITE" id="PS50935">
    <property type="entry name" value="SSB"/>
    <property type="match status" value="1"/>
</dbReference>
<accession>A0ABT4UCY4</accession>
<comment type="caution">
    <text evidence="4">The sequence shown here is derived from an EMBL/GenBank/DDBJ whole genome shotgun (WGS) entry which is preliminary data.</text>
</comment>
<dbReference type="InterPro" id="IPR012340">
    <property type="entry name" value="NA-bd_OB-fold"/>
</dbReference>
<reference evidence="4 5" key="1">
    <citation type="submission" date="2023-01" db="EMBL/GenBank/DDBJ databases">
        <title>Draft genome sequence of Nocardiopsis sp. RSe5-2 isolated from halophytes.</title>
        <authorList>
            <person name="Duangmal K."/>
            <person name="Chantavorakit T."/>
        </authorList>
    </citation>
    <scope>NUCLEOTIDE SEQUENCE [LARGE SCALE GENOMIC DNA]</scope>
    <source>
        <strain evidence="4 5">RSe5-2</strain>
    </source>
</reference>
<evidence type="ECO:0000256" key="2">
    <source>
        <dbReference type="PROSITE-ProRule" id="PRU00252"/>
    </source>
</evidence>
<feature type="region of interest" description="Disordered" evidence="3">
    <location>
        <begin position="128"/>
        <end position="150"/>
    </location>
</feature>
<dbReference type="SUPFAM" id="SSF50249">
    <property type="entry name" value="Nucleic acid-binding proteins"/>
    <property type="match status" value="1"/>
</dbReference>
<gene>
    <name evidence="4" type="ORF">O4J56_29545</name>
</gene>
<organism evidence="4 5">
    <name type="scientific">Nocardiopsis endophytica</name>
    <dbReference type="NCBI Taxonomy" id="3018445"/>
    <lineage>
        <taxon>Bacteria</taxon>
        <taxon>Bacillati</taxon>
        <taxon>Actinomycetota</taxon>
        <taxon>Actinomycetes</taxon>
        <taxon>Streptosporangiales</taxon>
        <taxon>Nocardiopsidaceae</taxon>
        <taxon>Nocardiopsis</taxon>
    </lineage>
</organism>
<dbReference type="Proteomes" id="UP001527866">
    <property type="component" value="Unassembled WGS sequence"/>
</dbReference>
<dbReference type="Gene3D" id="2.40.50.140">
    <property type="entry name" value="Nucleic acid-binding proteins"/>
    <property type="match status" value="1"/>
</dbReference>
<keyword evidence="5" id="KW-1185">Reference proteome</keyword>
<dbReference type="InterPro" id="IPR000424">
    <property type="entry name" value="Primosome_PriB/ssb"/>
</dbReference>
<sequence length="150" mass="16010">MPRIPSVPSAATARAAVNTPPARRAPAHRNEVVLAGRVTAEPSVRELPSGEHLVSWRISVARPPSDLRRGPQADPFTCVSFRPDIREAVRGWRIGDLVQVSGALRRRYRRAARGGGGTVEVEATGVRTIGTGEEGTAAPEVRPDARPGTP</sequence>
<dbReference type="EMBL" id="JAQFWQ010000146">
    <property type="protein sequence ID" value="MDA2814826.1"/>
    <property type="molecule type" value="Genomic_DNA"/>
</dbReference>
<feature type="compositionally biased region" description="Basic and acidic residues" evidence="3">
    <location>
        <begin position="141"/>
        <end position="150"/>
    </location>
</feature>
<evidence type="ECO:0000313" key="5">
    <source>
        <dbReference type="Proteomes" id="UP001527866"/>
    </source>
</evidence>
<dbReference type="Pfam" id="PF00436">
    <property type="entry name" value="SSB"/>
    <property type="match status" value="1"/>
</dbReference>
<evidence type="ECO:0000256" key="3">
    <source>
        <dbReference type="SAM" id="MobiDB-lite"/>
    </source>
</evidence>
<evidence type="ECO:0000313" key="4">
    <source>
        <dbReference type="EMBL" id="MDA2814826.1"/>
    </source>
</evidence>